<dbReference type="RefSeq" id="WP_368390535.1">
    <property type="nucleotide sequence ID" value="NZ_JBFRYC010000001.1"/>
</dbReference>
<sequence length="194" mass="21613">MNSTVPNKKHSKRLGALARFRHDESGAVTIPTLPWIVFYLFLTFGAIEMSIMIMKQTLFDRGVALTARIMQLGLDSKPDEETLKKTICSNLVFISNCMDKLSVETFSVDQSDWSSTLTGKALNCETSSDNTTPPPSNVEYGTDDQMMLMRACVRVRPMMEASPFAKALTAAWPWGDEYALVATTAFVNEPRVKD</sequence>
<reference evidence="2 3" key="1">
    <citation type="journal article" date="2011" name="Int. J. Syst. Evol. Microbiol.">
        <title>Zhongshania antarctica gen. nov., sp. nov. and Zhongshania guokunii sp. nov., gammaproteobacteria respectively isolated from coastal attached (fast) ice and surface seawater of the Antarctic.</title>
        <authorList>
            <person name="Li H.J."/>
            <person name="Zhang X.Y."/>
            <person name="Chen C.X."/>
            <person name="Zhang Y.J."/>
            <person name="Gao Z.M."/>
            <person name="Yu Y."/>
            <person name="Chen X.L."/>
            <person name="Chen B."/>
            <person name="Zhang Y.Z."/>
        </authorList>
    </citation>
    <scope>NUCLEOTIDE SEQUENCE [LARGE SCALE GENOMIC DNA]</scope>
    <source>
        <strain evidence="2 3">15-R06ZXC-3</strain>
    </source>
</reference>
<proteinExistence type="predicted"/>
<protein>
    <submittedName>
        <fullName evidence="2">TadE/TadG family type IV pilus assembly protein</fullName>
    </submittedName>
</protein>
<dbReference type="EMBL" id="JBFRYC010000001">
    <property type="protein sequence ID" value="MEX1660117.1"/>
    <property type="molecule type" value="Genomic_DNA"/>
</dbReference>
<gene>
    <name evidence="2" type="ORF">AB4874_00430</name>
</gene>
<dbReference type="Proteomes" id="UP001557465">
    <property type="component" value="Unassembled WGS sequence"/>
</dbReference>
<evidence type="ECO:0000313" key="2">
    <source>
        <dbReference type="EMBL" id="MEX1660117.1"/>
    </source>
</evidence>
<organism evidence="2 3">
    <name type="scientific">Thioclava arctica</name>
    <dbReference type="NCBI Taxonomy" id="3238301"/>
    <lineage>
        <taxon>Bacteria</taxon>
        <taxon>Pseudomonadati</taxon>
        <taxon>Pseudomonadota</taxon>
        <taxon>Alphaproteobacteria</taxon>
        <taxon>Rhodobacterales</taxon>
        <taxon>Paracoccaceae</taxon>
        <taxon>Thioclava</taxon>
    </lineage>
</organism>
<feature type="transmembrane region" description="Helical" evidence="1">
    <location>
        <begin position="33"/>
        <end position="53"/>
    </location>
</feature>
<keyword evidence="3" id="KW-1185">Reference proteome</keyword>
<keyword evidence="1" id="KW-0812">Transmembrane</keyword>
<accession>A0ABV3TFL0</accession>
<keyword evidence="1" id="KW-1133">Transmembrane helix</keyword>
<name>A0ABV3TFL0_9RHOB</name>
<evidence type="ECO:0000313" key="3">
    <source>
        <dbReference type="Proteomes" id="UP001557465"/>
    </source>
</evidence>
<evidence type="ECO:0000256" key="1">
    <source>
        <dbReference type="SAM" id="Phobius"/>
    </source>
</evidence>
<comment type="caution">
    <text evidence="2">The sequence shown here is derived from an EMBL/GenBank/DDBJ whole genome shotgun (WGS) entry which is preliminary data.</text>
</comment>
<keyword evidence="1" id="KW-0472">Membrane</keyword>